<name>A0A9N7R5J8_STRHE</name>
<sequence>MQSPPMEKKGTVTQLSSMFPPEEAQKASKRVQEAIDERQQQLNQLKGFVDDNVSLINLVQKLPDETHHNIMVPFGKAAFFPGRLIHTNEFLVLLGEGYYADRTSKQTIEILKRRGKTVETQIESLKAIMLDLKTEASFFDTTANESAEGIVEIREDYVEDDSFQTPVGYESTDSAPVERDSKKGADEDDDEDFRRMQRRMDELEKEEAAAERANDESNEDEQTQNESASVINQEVRSSKVEALEVPTVSKDGPSNTDDPGPENTTMSKALEPPRVEKNVQSPLTAASMAFTGTIVEHPHNVGLHLAGQQSGTRGSKPVSRFKMQRK</sequence>
<dbReference type="OrthoDB" id="21413at2759"/>
<dbReference type="NCBIfam" id="TIGR00293">
    <property type="entry name" value="prefoldin subunit alpha"/>
    <property type="match status" value="1"/>
</dbReference>
<dbReference type="InterPro" id="IPR009053">
    <property type="entry name" value="Prefoldin"/>
</dbReference>
<dbReference type="GO" id="GO:0006457">
    <property type="term" value="P:protein folding"/>
    <property type="evidence" value="ECO:0007669"/>
    <property type="project" value="UniProtKB-ARBA"/>
</dbReference>
<dbReference type="AlphaFoldDB" id="A0A9N7R5J8"/>
<gene>
    <name evidence="5" type="ORF">SHERM_13183</name>
</gene>
<dbReference type="GO" id="GO:0000122">
    <property type="term" value="P:negative regulation of transcription by RNA polymerase II"/>
    <property type="evidence" value="ECO:0007669"/>
    <property type="project" value="TreeGrafter"/>
</dbReference>
<accession>A0A9N7R5J8</accession>
<evidence type="ECO:0000256" key="3">
    <source>
        <dbReference type="ARBA" id="ARBA00038295"/>
    </source>
</evidence>
<dbReference type="GO" id="GO:0005634">
    <property type="term" value="C:nucleus"/>
    <property type="evidence" value="ECO:0007669"/>
    <property type="project" value="UniProtKB-SubCell"/>
</dbReference>
<dbReference type="GO" id="GO:0003714">
    <property type="term" value="F:transcription corepressor activity"/>
    <property type="evidence" value="ECO:0007669"/>
    <property type="project" value="TreeGrafter"/>
</dbReference>
<feature type="region of interest" description="Disordered" evidence="4">
    <location>
        <begin position="155"/>
        <end position="280"/>
    </location>
</feature>
<organism evidence="5 6">
    <name type="scientific">Striga hermonthica</name>
    <name type="common">Purple witchweed</name>
    <name type="synonym">Buchnera hermonthica</name>
    <dbReference type="NCBI Taxonomy" id="68872"/>
    <lineage>
        <taxon>Eukaryota</taxon>
        <taxon>Viridiplantae</taxon>
        <taxon>Streptophyta</taxon>
        <taxon>Embryophyta</taxon>
        <taxon>Tracheophyta</taxon>
        <taxon>Spermatophyta</taxon>
        <taxon>Magnoliopsida</taxon>
        <taxon>eudicotyledons</taxon>
        <taxon>Gunneridae</taxon>
        <taxon>Pentapetalae</taxon>
        <taxon>asterids</taxon>
        <taxon>lamiids</taxon>
        <taxon>Lamiales</taxon>
        <taxon>Orobanchaceae</taxon>
        <taxon>Buchnereae</taxon>
        <taxon>Striga</taxon>
    </lineage>
</organism>
<dbReference type="CDD" id="cd23159">
    <property type="entry name" value="Prefoldin_URI1"/>
    <property type="match status" value="1"/>
</dbReference>
<keyword evidence="2" id="KW-0539">Nucleus</keyword>
<feature type="region of interest" description="Disordered" evidence="4">
    <location>
        <begin position="1"/>
        <end position="31"/>
    </location>
</feature>
<dbReference type="InterPro" id="IPR052255">
    <property type="entry name" value="RNA_pol_II_subunit5-mediator"/>
</dbReference>
<comment type="subcellular location">
    <subcellularLocation>
        <location evidence="1">Nucleus</location>
    </subcellularLocation>
</comment>
<evidence type="ECO:0000313" key="6">
    <source>
        <dbReference type="Proteomes" id="UP001153555"/>
    </source>
</evidence>
<dbReference type="GO" id="GO:0009409">
    <property type="term" value="P:response to cold"/>
    <property type="evidence" value="ECO:0007669"/>
    <property type="project" value="UniProtKB-ARBA"/>
</dbReference>
<feature type="compositionally biased region" description="Basic and acidic residues" evidence="4">
    <location>
        <begin position="192"/>
        <end position="215"/>
    </location>
</feature>
<comment type="similarity">
    <text evidence="3">Belongs to the RNA polymerase II subunit 5-mediating protein family.</text>
</comment>
<dbReference type="Proteomes" id="UP001153555">
    <property type="component" value="Unassembled WGS sequence"/>
</dbReference>
<feature type="compositionally biased region" description="Polar residues" evidence="4">
    <location>
        <begin position="224"/>
        <end position="235"/>
    </location>
</feature>
<feature type="compositionally biased region" description="Polar residues" evidence="4">
    <location>
        <begin position="252"/>
        <end position="267"/>
    </location>
</feature>
<comment type="caution">
    <text evidence="5">The sequence shown here is derived from an EMBL/GenBank/DDBJ whole genome shotgun (WGS) entry which is preliminary data.</text>
</comment>
<dbReference type="Pfam" id="PF02996">
    <property type="entry name" value="Prefoldin"/>
    <property type="match status" value="1"/>
</dbReference>
<dbReference type="GO" id="GO:0019212">
    <property type="term" value="F:phosphatase inhibitor activity"/>
    <property type="evidence" value="ECO:0007669"/>
    <property type="project" value="TreeGrafter"/>
</dbReference>
<evidence type="ECO:0000256" key="4">
    <source>
        <dbReference type="SAM" id="MobiDB-lite"/>
    </source>
</evidence>
<dbReference type="InterPro" id="IPR004127">
    <property type="entry name" value="Prefoldin_subunit_alpha"/>
</dbReference>
<proteinExistence type="inferred from homology"/>
<reference evidence="5" key="1">
    <citation type="submission" date="2019-12" db="EMBL/GenBank/DDBJ databases">
        <authorList>
            <person name="Scholes J."/>
        </authorList>
    </citation>
    <scope>NUCLEOTIDE SEQUENCE</scope>
</reference>
<keyword evidence="6" id="KW-1185">Reference proteome</keyword>
<evidence type="ECO:0000256" key="2">
    <source>
        <dbReference type="ARBA" id="ARBA00023242"/>
    </source>
</evidence>
<feature type="compositionally biased region" description="Basic and acidic residues" evidence="4">
    <location>
        <begin position="1"/>
        <end position="10"/>
    </location>
</feature>
<dbReference type="SUPFAM" id="SSF46579">
    <property type="entry name" value="Prefoldin"/>
    <property type="match status" value="1"/>
</dbReference>
<dbReference type="GO" id="GO:0003682">
    <property type="term" value="F:chromatin binding"/>
    <property type="evidence" value="ECO:0007669"/>
    <property type="project" value="TreeGrafter"/>
</dbReference>
<dbReference type="Gene3D" id="1.10.287.370">
    <property type="match status" value="1"/>
</dbReference>
<evidence type="ECO:0000313" key="5">
    <source>
        <dbReference type="EMBL" id="CAA0812509.1"/>
    </source>
</evidence>
<dbReference type="PANTHER" id="PTHR15111">
    <property type="entry name" value="RNA POLYMERASE II SUBUNIT 5-MEDIATING PROTEIN NNX3"/>
    <property type="match status" value="1"/>
</dbReference>
<dbReference type="PANTHER" id="PTHR15111:SF0">
    <property type="entry name" value="UNCONVENTIONAL PREFOLDIN RPB5 INTERACTOR 1"/>
    <property type="match status" value="1"/>
</dbReference>
<evidence type="ECO:0000256" key="1">
    <source>
        <dbReference type="ARBA" id="ARBA00004123"/>
    </source>
</evidence>
<protein>
    <submittedName>
        <fullName evidence="5">Prefoldin chaperone subunit family protein</fullName>
    </submittedName>
</protein>
<dbReference type="EMBL" id="CACSLK010010322">
    <property type="protein sequence ID" value="CAA0812509.1"/>
    <property type="molecule type" value="Genomic_DNA"/>
</dbReference>
<feature type="region of interest" description="Disordered" evidence="4">
    <location>
        <begin position="301"/>
        <end position="326"/>
    </location>
</feature>
<feature type="compositionally biased region" description="Basic and acidic residues" evidence="4">
    <location>
        <begin position="176"/>
        <end position="185"/>
    </location>
</feature>